<reference evidence="1 2" key="1">
    <citation type="journal article" date="2011" name="J. Bacteriol.">
        <title>Complete genome sequence of Algoriphagus sp. PR1, bacterial prey of a colony-forming choanoflagellate.</title>
        <authorList>
            <person name="Alegado R.A."/>
            <person name="Ferriera S."/>
            <person name="Nusbaum C."/>
            <person name="Young S.K."/>
            <person name="Zeng Q."/>
            <person name="Imamovic A."/>
            <person name="Fairclough S.R."/>
            <person name="King N."/>
        </authorList>
    </citation>
    <scope>NUCLEOTIDE SEQUENCE [LARGE SCALE GENOMIC DNA]</scope>
    <source>
        <strain evidence="1 2">PR1</strain>
    </source>
</reference>
<dbReference type="HOGENOM" id="CLU_3021598_0_0_10"/>
<gene>
    <name evidence="1" type="ORF">ALPR1_14869</name>
</gene>
<dbReference type="AlphaFoldDB" id="A3I0C5"/>
<dbReference type="EMBL" id="CM001023">
    <property type="protein sequence ID" value="EAZ79921.1"/>
    <property type="molecule type" value="Genomic_DNA"/>
</dbReference>
<dbReference type="eggNOG" id="COG2348">
    <property type="taxonomic scope" value="Bacteria"/>
</dbReference>
<protein>
    <submittedName>
        <fullName evidence="1">Uncharacterized protein</fullName>
    </submittedName>
</protein>
<comment type="caution">
    <text evidence="1">The sequence shown here is derived from an EMBL/GenBank/DDBJ whole genome shotgun (WGS) entry which is preliminary data.</text>
</comment>
<accession>A3I0C5</accession>
<name>A3I0C5_9BACT</name>
<dbReference type="EMBL" id="AAXU02000001">
    <property type="protein sequence ID" value="EAZ79921.1"/>
    <property type="molecule type" value="Genomic_DNA"/>
</dbReference>
<evidence type="ECO:0000313" key="2">
    <source>
        <dbReference type="Proteomes" id="UP000003919"/>
    </source>
</evidence>
<evidence type="ECO:0000313" key="1">
    <source>
        <dbReference type="EMBL" id="EAZ79921.1"/>
    </source>
</evidence>
<proteinExistence type="predicted"/>
<dbReference type="STRING" id="388413.ALPR1_14869"/>
<organism evidence="1 2">
    <name type="scientific">Algoriphagus machipongonensis</name>
    <dbReference type="NCBI Taxonomy" id="388413"/>
    <lineage>
        <taxon>Bacteria</taxon>
        <taxon>Pseudomonadati</taxon>
        <taxon>Bacteroidota</taxon>
        <taxon>Cytophagia</taxon>
        <taxon>Cytophagales</taxon>
        <taxon>Cyclobacteriaceae</taxon>
        <taxon>Algoriphagus</taxon>
    </lineage>
</organism>
<keyword evidence="2" id="KW-1185">Reference proteome</keyword>
<sequence>MICEIENKIIEEFNSTNILPQTPFWVRVKKDQGFVPHGFELTISKDLYKLQEIKK</sequence>
<dbReference type="Proteomes" id="UP000003919">
    <property type="component" value="Chromosome"/>
</dbReference>